<evidence type="ECO:0000313" key="2">
    <source>
        <dbReference type="Proteomes" id="UP000278632"/>
    </source>
</evidence>
<dbReference type="RefSeq" id="WP_123192042.1">
    <property type="nucleotide sequence ID" value="NZ_QICD01000009.1"/>
</dbReference>
<sequence length="131" mass="14299">MEPFATVEQYEARYGAADDHKALAEVLMDATREIAAELDREGISYASPGVEFADRLMQACRSMAYRAMGAGEPNVPFGATQYSQGAAGMTESYSLGNPYGEVYVSKAERKLLGLDRQKAACVWPYGRIENA</sequence>
<dbReference type="Proteomes" id="UP000278632">
    <property type="component" value="Unassembled WGS sequence"/>
</dbReference>
<accession>A0A3N0BCJ7</accession>
<organism evidence="1 2">
    <name type="scientific">Paraeggerthella hongkongensis</name>
    <dbReference type="NCBI Taxonomy" id="230658"/>
    <lineage>
        <taxon>Bacteria</taxon>
        <taxon>Bacillati</taxon>
        <taxon>Actinomycetota</taxon>
        <taxon>Coriobacteriia</taxon>
        <taxon>Eggerthellales</taxon>
        <taxon>Eggerthellaceae</taxon>
        <taxon>Paraeggerthella</taxon>
    </lineage>
</organism>
<dbReference type="OrthoDB" id="3194871at2"/>
<name>A0A3N0BCJ7_9ACTN</name>
<gene>
    <name evidence="1" type="ORF">DMP08_05980</name>
</gene>
<comment type="caution">
    <text evidence="1">The sequence shown here is derived from an EMBL/GenBank/DDBJ whole genome shotgun (WGS) entry which is preliminary data.</text>
</comment>
<dbReference type="EMBL" id="QICD01000009">
    <property type="protein sequence ID" value="RNL44737.1"/>
    <property type="molecule type" value="Genomic_DNA"/>
</dbReference>
<reference evidence="2" key="1">
    <citation type="submission" date="2018-05" db="EMBL/GenBank/DDBJ databases">
        <title>Genome Sequencing of selected type strains of the family Eggerthellaceae.</title>
        <authorList>
            <person name="Danylec N."/>
            <person name="Stoll D.A."/>
            <person name="Doetsch A."/>
            <person name="Huch M."/>
        </authorList>
    </citation>
    <scope>NUCLEOTIDE SEQUENCE [LARGE SCALE GENOMIC DNA]</scope>
    <source>
        <strain evidence="2">DSM 16106</strain>
    </source>
</reference>
<evidence type="ECO:0000313" key="1">
    <source>
        <dbReference type="EMBL" id="RNL44737.1"/>
    </source>
</evidence>
<proteinExistence type="predicted"/>
<keyword evidence="2" id="KW-1185">Reference proteome</keyword>
<dbReference type="AlphaFoldDB" id="A0A3N0BCJ7"/>
<protein>
    <submittedName>
        <fullName evidence="1">Uncharacterized protein</fullName>
    </submittedName>
</protein>